<feature type="domain" description="Cytochrome c" evidence="8">
    <location>
        <begin position="592"/>
        <end position="692"/>
    </location>
</feature>
<dbReference type="InterPro" id="IPR009056">
    <property type="entry name" value="Cyt_c-like_dom"/>
</dbReference>
<name>A0A1F7RA99_9BACT</name>
<evidence type="ECO:0000256" key="1">
    <source>
        <dbReference type="ARBA" id="ARBA00022617"/>
    </source>
</evidence>
<feature type="transmembrane region" description="Helical" evidence="7">
    <location>
        <begin position="54"/>
        <end position="74"/>
    </location>
</feature>
<keyword evidence="5" id="KW-0175">Coiled coil</keyword>
<dbReference type="SUPFAM" id="SSF48695">
    <property type="entry name" value="Multiheme cytochromes"/>
    <property type="match status" value="1"/>
</dbReference>
<dbReference type="SUPFAM" id="SSF46626">
    <property type="entry name" value="Cytochrome c"/>
    <property type="match status" value="5"/>
</dbReference>
<evidence type="ECO:0000256" key="4">
    <source>
        <dbReference type="PROSITE-ProRule" id="PRU00433"/>
    </source>
</evidence>
<dbReference type="GO" id="GO:0020037">
    <property type="term" value="F:heme binding"/>
    <property type="evidence" value="ECO:0007669"/>
    <property type="project" value="InterPro"/>
</dbReference>
<dbReference type="PROSITE" id="PS51007">
    <property type="entry name" value="CYTC"/>
    <property type="match status" value="5"/>
</dbReference>
<dbReference type="InterPro" id="IPR036909">
    <property type="entry name" value="Cyt_c-like_dom_sf"/>
</dbReference>
<feature type="region of interest" description="Disordered" evidence="6">
    <location>
        <begin position="1"/>
        <end position="27"/>
    </location>
</feature>
<feature type="domain" description="Cytochrome c" evidence="8">
    <location>
        <begin position="806"/>
        <end position="927"/>
    </location>
</feature>
<evidence type="ECO:0000256" key="2">
    <source>
        <dbReference type="ARBA" id="ARBA00022723"/>
    </source>
</evidence>
<dbReference type="EMBL" id="MGDB01000145">
    <property type="protein sequence ID" value="OGL38485.1"/>
    <property type="molecule type" value="Genomic_DNA"/>
</dbReference>
<feature type="domain" description="Cytochrome c" evidence="8">
    <location>
        <begin position="386"/>
        <end position="469"/>
    </location>
</feature>
<evidence type="ECO:0000256" key="3">
    <source>
        <dbReference type="ARBA" id="ARBA00023004"/>
    </source>
</evidence>
<evidence type="ECO:0000313" key="9">
    <source>
        <dbReference type="EMBL" id="OGL38485.1"/>
    </source>
</evidence>
<proteinExistence type="predicted"/>
<evidence type="ECO:0000256" key="5">
    <source>
        <dbReference type="SAM" id="Coils"/>
    </source>
</evidence>
<feature type="coiled-coil region" evidence="5">
    <location>
        <begin position="88"/>
        <end position="157"/>
    </location>
</feature>
<sequence length="927" mass="107984">MQKNSGTRISRLPACRQTGREGGFSNHAKEIFEMTNKEVELNNTEKVSSEKKSYGIYFFTLSILMGISFIWSVYDESVSRRPWKEYQKEFLKLEFNKLKKELEEARKDVTSPETKEIEDKLKKLRKQYQEKGETPEYRNALRELDKKETRLFEVSQELQFAKSLAEEAYYQYQHAFDTGGDYKTKKNEWEKLYAAAKKLEPEIEKAKKKRDEVKKKVENYRGEITELEEKLEKYKESILKIENKLEILSKKIPEINQVVINDFDRNNFEEPVLKVDRCQSCHMGIDRKGFENFKEPFKTHSNFEIFIAKHPVEKFGCTSCHDGQESGLTFYDAAHTPKSKEQKAAWEKKYGWKPISHWEKPMLQGDFIQSSCRRCHSHEEDIPGAPVLSEGINLFRERMGCVNCHLVKGYEDVNKIGPDLKNVGTKVDSSWVFRWIKNPKWHHSKTRMPNFKLSDKETLSVASFLMSLKEDENWKVYKLRPGILGNKVLIETGRRLVQDIGCNGCHTIGETEVYKNKNRDIAPILTNIGNKTTPEWILNWILAPVRYSQKTLMPNLRLSLNEAEAIVAYLYSLRDPNFEKIKDLNEKIKDKGEIEKGLKVISDYGCYGCHNIPGTEKLGRVGAELSNFGNKELYELAFGYVKDVERSWFGYARAKLKTPRIFETEIVVQKMPDFGLSDEEIHALTVLLKSYKDKKIPKEFTKEVSSNYEDIQKGRKLIKKYNCIGCHEVEKNWDGGNIMVPLKAKYNEIEAKSYAPPRLVGEGAKVQSEWLFKFLHQPYTIRPWLSLRMPTFNLTDEQVNSIIRYFQSVTGEDVFYHFWQEREFTAQEKREMKALIDTLQCLKCHQFGKGGGGVVSAAELAPDLSLAKGRLKPKWIMNWLINPQSLQPGTRMPNFFFDIDEEGTKTELLPEPEKKMELLRNYMFSFK</sequence>
<feature type="domain" description="Cytochrome c" evidence="8">
    <location>
        <begin position="709"/>
        <end position="810"/>
    </location>
</feature>
<dbReference type="PANTHER" id="PTHR33546:SF1">
    <property type="entry name" value="LARGE, MULTIFUNCTIONAL SECRETED PROTEIN"/>
    <property type="match status" value="1"/>
</dbReference>
<feature type="domain" description="Cytochrome c" evidence="8">
    <location>
        <begin position="488"/>
        <end position="574"/>
    </location>
</feature>
<dbReference type="Gene3D" id="1.10.287.1490">
    <property type="match status" value="1"/>
</dbReference>
<dbReference type="GO" id="GO:0046872">
    <property type="term" value="F:metal ion binding"/>
    <property type="evidence" value="ECO:0007669"/>
    <property type="project" value="UniProtKB-KW"/>
</dbReference>
<protein>
    <recommendedName>
        <fullName evidence="8">Cytochrome c domain-containing protein</fullName>
    </recommendedName>
</protein>
<keyword evidence="2 4" id="KW-0479">Metal-binding</keyword>
<dbReference type="PANTHER" id="PTHR33546">
    <property type="entry name" value="LARGE, MULTIFUNCTIONAL SECRETED PROTEIN-RELATED"/>
    <property type="match status" value="1"/>
</dbReference>
<dbReference type="Pfam" id="PF00034">
    <property type="entry name" value="Cytochrom_C"/>
    <property type="match status" value="2"/>
</dbReference>
<keyword evidence="7" id="KW-0472">Membrane</keyword>
<dbReference type="GO" id="GO:0009055">
    <property type="term" value="F:electron transfer activity"/>
    <property type="evidence" value="ECO:0007669"/>
    <property type="project" value="InterPro"/>
</dbReference>
<dbReference type="AlphaFoldDB" id="A0A1F7RA99"/>
<keyword evidence="3 4" id="KW-0408">Iron</keyword>
<dbReference type="Proteomes" id="UP000178526">
    <property type="component" value="Unassembled WGS sequence"/>
</dbReference>
<evidence type="ECO:0000259" key="8">
    <source>
        <dbReference type="PROSITE" id="PS51007"/>
    </source>
</evidence>
<evidence type="ECO:0000313" key="10">
    <source>
        <dbReference type="Proteomes" id="UP000178526"/>
    </source>
</evidence>
<evidence type="ECO:0000256" key="6">
    <source>
        <dbReference type="SAM" id="MobiDB-lite"/>
    </source>
</evidence>
<reference evidence="9 10" key="1">
    <citation type="journal article" date="2016" name="Nat. Commun.">
        <title>Thousands of microbial genomes shed light on interconnected biogeochemical processes in an aquifer system.</title>
        <authorList>
            <person name="Anantharaman K."/>
            <person name="Brown C.T."/>
            <person name="Hug L.A."/>
            <person name="Sharon I."/>
            <person name="Castelle C.J."/>
            <person name="Probst A.J."/>
            <person name="Thomas B.C."/>
            <person name="Singh A."/>
            <person name="Wilkins M.J."/>
            <person name="Karaoz U."/>
            <person name="Brodie E.L."/>
            <person name="Williams K.H."/>
            <person name="Hubbard S.S."/>
            <person name="Banfield J.F."/>
        </authorList>
    </citation>
    <scope>NUCLEOTIDE SEQUENCE [LARGE SCALE GENOMIC DNA]</scope>
</reference>
<keyword evidence="7" id="KW-0812">Transmembrane</keyword>
<dbReference type="Gene3D" id="1.10.760.10">
    <property type="entry name" value="Cytochrome c-like domain"/>
    <property type="match status" value="5"/>
</dbReference>
<comment type="caution">
    <text evidence="9">The sequence shown here is derived from an EMBL/GenBank/DDBJ whole genome shotgun (WGS) entry which is preliminary data.</text>
</comment>
<evidence type="ECO:0000256" key="7">
    <source>
        <dbReference type="SAM" id="Phobius"/>
    </source>
</evidence>
<organism evidence="9 10">
    <name type="scientific">Candidatus Schekmanbacteria bacterium GWA2_38_11</name>
    <dbReference type="NCBI Taxonomy" id="1817876"/>
    <lineage>
        <taxon>Bacteria</taxon>
        <taxon>Candidatus Schekmaniibacteriota</taxon>
    </lineage>
</organism>
<feature type="coiled-coil region" evidence="5">
    <location>
        <begin position="196"/>
        <end position="251"/>
    </location>
</feature>
<keyword evidence="1 4" id="KW-0349">Heme</keyword>
<keyword evidence="7" id="KW-1133">Transmembrane helix</keyword>
<accession>A0A1F7RA99</accession>
<gene>
    <name evidence="9" type="ORF">A2042_08750</name>
</gene>
<dbReference type="InterPro" id="IPR036280">
    <property type="entry name" value="Multihaem_cyt_sf"/>
</dbReference>